<keyword evidence="12" id="KW-1133">Transmembrane helix</keyword>
<dbReference type="EC" id="2.7.1.180" evidence="1 10"/>
<dbReference type="GO" id="GO:0016740">
    <property type="term" value="F:transferase activity"/>
    <property type="evidence" value="ECO:0007669"/>
    <property type="project" value="UniProtKB-UniRule"/>
</dbReference>
<dbReference type="AlphaFoldDB" id="A0AA51RCL7"/>
<dbReference type="InterPro" id="IPR024932">
    <property type="entry name" value="ApbE"/>
</dbReference>
<dbReference type="KEGG" id="msaa:QYS49_10105"/>
<comment type="cofactor">
    <cofactor evidence="11">
        <name>Mg(2+)</name>
        <dbReference type="ChEBI" id="CHEBI:18420"/>
    </cofactor>
    <cofactor evidence="11">
        <name>Mn(2+)</name>
        <dbReference type="ChEBI" id="CHEBI:29035"/>
    </cofactor>
    <text evidence="11">Magnesium. Can also use manganese.</text>
</comment>
<accession>A0AA51RCL7</accession>
<dbReference type="EMBL" id="CP129971">
    <property type="protein sequence ID" value="WMN11898.1"/>
    <property type="molecule type" value="Genomic_DNA"/>
</dbReference>
<sequence>MNNRKKNSIYSLILIAVVAIVWFYRDSQKPETEKLPYIFISGEAQGTTYNITYSDVENRNFKAAVDSILHQFDLSLSTYVKSSEIVRFNKSDSFKFESPFFYPVLEKSKEIYEASEGAFDPTVYPLIEAWGFGPEKVDFPDSSRIEEIKEYVGFEHINFNKQRVVKEKEKVSLDFNAIAQGYSIDVVFEFLEAQGIENMMVELGGELRVKGKNENEDLWAIGIDDPKIESGQQASRVAIIKLDNEAISTSGNYRKFFVHEGEKYGHSINPKTGYPIQRDIISSTVVAPTCMEADAWSTAFMVTGLEKAKEILTTQNHLKAFFIYEDENGVLKQFNTENIGENIILE</sequence>
<reference evidence="13 14" key="1">
    <citation type="submission" date="2023-08" db="EMBL/GenBank/DDBJ databases">
        <title>Comparative genomics and taxonomic characterization of three novel marine species of genus Marivirga.</title>
        <authorList>
            <person name="Muhammad N."/>
            <person name="Kim S.-G."/>
        </authorList>
    </citation>
    <scope>NUCLEOTIDE SEQUENCE [LARGE SCALE GENOMIC DNA]</scope>
    <source>
        <strain evidence="13 14">BDSF4-3</strain>
    </source>
</reference>
<dbReference type="Gene3D" id="3.10.520.10">
    <property type="entry name" value="ApbE-like domains"/>
    <property type="match status" value="1"/>
</dbReference>
<evidence type="ECO:0000313" key="14">
    <source>
        <dbReference type="Proteomes" id="UP001230496"/>
    </source>
</evidence>
<feature type="binding site" evidence="11">
    <location>
        <position position="177"/>
    </location>
    <ligand>
        <name>Mg(2+)</name>
        <dbReference type="ChEBI" id="CHEBI:18420"/>
    </ligand>
</feature>
<evidence type="ECO:0000256" key="5">
    <source>
        <dbReference type="ARBA" id="ARBA00022723"/>
    </source>
</evidence>
<evidence type="ECO:0000256" key="7">
    <source>
        <dbReference type="ARBA" id="ARBA00022842"/>
    </source>
</evidence>
<dbReference type="InterPro" id="IPR003374">
    <property type="entry name" value="ApbE-like_sf"/>
</dbReference>
<comment type="similarity">
    <text evidence="10">Belongs to the ApbE family.</text>
</comment>
<dbReference type="PANTHER" id="PTHR30040:SF2">
    <property type="entry name" value="FAD:PROTEIN FMN TRANSFERASE"/>
    <property type="match status" value="1"/>
</dbReference>
<evidence type="ECO:0000256" key="4">
    <source>
        <dbReference type="ARBA" id="ARBA00022679"/>
    </source>
</evidence>
<dbReference type="Pfam" id="PF02424">
    <property type="entry name" value="ApbE"/>
    <property type="match status" value="1"/>
</dbReference>
<organism evidence="13 14">
    <name type="scientific">Marivirga salinarum</name>
    <dbReference type="NCBI Taxonomy" id="3059078"/>
    <lineage>
        <taxon>Bacteria</taxon>
        <taxon>Pseudomonadati</taxon>
        <taxon>Bacteroidota</taxon>
        <taxon>Cytophagia</taxon>
        <taxon>Cytophagales</taxon>
        <taxon>Marivirgaceae</taxon>
        <taxon>Marivirga</taxon>
    </lineage>
</organism>
<dbReference type="Proteomes" id="UP001230496">
    <property type="component" value="Chromosome"/>
</dbReference>
<name>A0AA51RCL7_9BACT</name>
<keyword evidence="12" id="KW-0812">Transmembrane</keyword>
<keyword evidence="6 10" id="KW-0274">FAD</keyword>
<dbReference type="PIRSF" id="PIRSF006268">
    <property type="entry name" value="ApbE"/>
    <property type="match status" value="1"/>
</dbReference>
<evidence type="ECO:0000256" key="1">
    <source>
        <dbReference type="ARBA" id="ARBA00011955"/>
    </source>
</evidence>
<feature type="transmembrane region" description="Helical" evidence="12">
    <location>
        <begin position="7"/>
        <end position="24"/>
    </location>
</feature>
<evidence type="ECO:0000256" key="9">
    <source>
        <dbReference type="ARBA" id="ARBA00048540"/>
    </source>
</evidence>
<keyword evidence="12" id="KW-0472">Membrane</keyword>
<keyword evidence="3 10" id="KW-0285">Flavoprotein</keyword>
<gene>
    <name evidence="13" type="ORF">QYS49_10105</name>
</gene>
<feature type="binding site" evidence="11">
    <location>
        <position position="294"/>
    </location>
    <ligand>
        <name>Mg(2+)</name>
        <dbReference type="ChEBI" id="CHEBI:18420"/>
    </ligand>
</feature>
<evidence type="ECO:0000256" key="11">
    <source>
        <dbReference type="PIRSR" id="PIRSR006268-2"/>
    </source>
</evidence>
<evidence type="ECO:0000256" key="10">
    <source>
        <dbReference type="PIRNR" id="PIRNR006268"/>
    </source>
</evidence>
<keyword evidence="5 10" id="KW-0479">Metal-binding</keyword>
<dbReference type="RefSeq" id="WP_308349633.1">
    <property type="nucleotide sequence ID" value="NZ_CP129971.1"/>
</dbReference>
<dbReference type="GO" id="GO:0046872">
    <property type="term" value="F:metal ion binding"/>
    <property type="evidence" value="ECO:0007669"/>
    <property type="project" value="UniProtKB-UniRule"/>
</dbReference>
<evidence type="ECO:0000313" key="13">
    <source>
        <dbReference type="EMBL" id="WMN11898.1"/>
    </source>
</evidence>
<evidence type="ECO:0000256" key="12">
    <source>
        <dbReference type="SAM" id="Phobius"/>
    </source>
</evidence>
<keyword evidence="4 10" id="KW-0808">Transferase</keyword>
<evidence type="ECO:0000256" key="3">
    <source>
        <dbReference type="ARBA" id="ARBA00022630"/>
    </source>
</evidence>
<evidence type="ECO:0000256" key="2">
    <source>
        <dbReference type="ARBA" id="ARBA00016337"/>
    </source>
</evidence>
<evidence type="ECO:0000256" key="8">
    <source>
        <dbReference type="ARBA" id="ARBA00031306"/>
    </source>
</evidence>
<dbReference type="PANTHER" id="PTHR30040">
    <property type="entry name" value="THIAMINE BIOSYNTHESIS LIPOPROTEIN APBE"/>
    <property type="match status" value="1"/>
</dbReference>
<keyword evidence="14" id="KW-1185">Reference proteome</keyword>
<protein>
    <recommendedName>
        <fullName evidence="2 10">FAD:protein FMN transferase</fullName>
        <ecNumber evidence="1 10">2.7.1.180</ecNumber>
    </recommendedName>
    <alternativeName>
        <fullName evidence="8 10">Flavin transferase</fullName>
    </alternativeName>
</protein>
<comment type="catalytic activity">
    <reaction evidence="9 10">
        <text>L-threonyl-[protein] + FAD = FMN-L-threonyl-[protein] + AMP + H(+)</text>
        <dbReference type="Rhea" id="RHEA:36847"/>
        <dbReference type="Rhea" id="RHEA-COMP:11060"/>
        <dbReference type="Rhea" id="RHEA-COMP:11061"/>
        <dbReference type="ChEBI" id="CHEBI:15378"/>
        <dbReference type="ChEBI" id="CHEBI:30013"/>
        <dbReference type="ChEBI" id="CHEBI:57692"/>
        <dbReference type="ChEBI" id="CHEBI:74257"/>
        <dbReference type="ChEBI" id="CHEBI:456215"/>
        <dbReference type="EC" id="2.7.1.180"/>
    </reaction>
</comment>
<proteinExistence type="inferred from homology"/>
<dbReference type="SUPFAM" id="SSF143631">
    <property type="entry name" value="ApbE-like"/>
    <property type="match status" value="1"/>
</dbReference>
<feature type="binding site" evidence="11">
    <location>
        <position position="298"/>
    </location>
    <ligand>
        <name>Mg(2+)</name>
        <dbReference type="ChEBI" id="CHEBI:18420"/>
    </ligand>
</feature>
<evidence type="ECO:0000256" key="6">
    <source>
        <dbReference type="ARBA" id="ARBA00022827"/>
    </source>
</evidence>
<keyword evidence="7 10" id="KW-0460">Magnesium</keyword>